<dbReference type="Proteomes" id="UP000800097">
    <property type="component" value="Unassembled WGS sequence"/>
</dbReference>
<reference evidence="5" key="1">
    <citation type="journal article" date="2020" name="Stud. Mycol.">
        <title>101 Dothideomycetes genomes: a test case for predicting lifestyles and emergence of pathogens.</title>
        <authorList>
            <person name="Haridas S."/>
            <person name="Albert R."/>
            <person name="Binder M."/>
            <person name="Bloem J."/>
            <person name="Labutti K."/>
            <person name="Salamov A."/>
            <person name="Andreopoulos B."/>
            <person name="Baker S."/>
            <person name="Barry K."/>
            <person name="Bills G."/>
            <person name="Bluhm B."/>
            <person name="Cannon C."/>
            <person name="Castanera R."/>
            <person name="Culley D."/>
            <person name="Daum C."/>
            <person name="Ezra D."/>
            <person name="Gonzalez J."/>
            <person name="Henrissat B."/>
            <person name="Kuo A."/>
            <person name="Liang C."/>
            <person name="Lipzen A."/>
            <person name="Lutzoni F."/>
            <person name="Magnuson J."/>
            <person name="Mondo S."/>
            <person name="Nolan M."/>
            <person name="Ohm R."/>
            <person name="Pangilinan J."/>
            <person name="Park H.-J."/>
            <person name="Ramirez L."/>
            <person name="Alfaro M."/>
            <person name="Sun H."/>
            <person name="Tritt A."/>
            <person name="Yoshinaga Y."/>
            <person name="Zwiers L.-H."/>
            <person name="Turgeon B."/>
            <person name="Goodwin S."/>
            <person name="Spatafora J."/>
            <person name="Crous P."/>
            <person name="Grigoriev I."/>
        </authorList>
    </citation>
    <scope>NUCLEOTIDE SEQUENCE</scope>
    <source>
        <strain evidence="5">CBS 379.55</strain>
    </source>
</reference>
<proteinExistence type="inferred from homology"/>
<feature type="region of interest" description="Disordered" evidence="4">
    <location>
        <begin position="1"/>
        <end position="105"/>
    </location>
</feature>
<feature type="region of interest" description="Disordered" evidence="4">
    <location>
        <begin position="178"/>
        <end position="222"/>
    </location>
</feature>
<evidence type="ECO:0000256" key="1">
    <source>
        <dbReference type="ARBA" id="ARBA00004123"/>
    </source>
</evidence>
<feature type="compositionally biased region" description="Basic and acidic residues" evidence="4">
    <location>
        <begin position="14"/>
        <end position="48"/>
    </location>
</feature>
<evidence type="ECO:0000256" key="3">
    <source>
        <dbReference type="ARBA" id="ARBA00023242"/>
    </source>
</evidence>
<dbReference type="InterPro" id="IPR011990">
    <property type="entry name" value="TPR-like_helical_dom_sf"/>
</dbReference>
<feature type="compositionally biased region" description="Low complexity" evidence="4">
    <location>
        <begin position="206"/>
        <end position="216"/>
    </location>
</feature>
<gene>
    <name evidence="5" type="ORF">EI97DRAFT_434992</name>
</gene>
<feature type="compositionally biased region" description="Polar residues" evidence="4">
    <location>
        <begin position="63"/>
        <end position="77"/>
    </location>
</feature>
<feature type="compositionally biased region" description="Basic and acidic residues" evidence="4">
    <location>
        <begin position="186"/>
        <end position="198"/>
    </location>
</feature>
<dbReference type="GO" id="GO:0031048">
    <property type="term" value="P:regulatory ncRNA-mediated heterochromatin formation"/>
    <property type="evidence" value="ECO:0007669"/>
    <property type="project" value="TreeGrafter"/>
</dbReference>
<comment type="subcellular location">
    <subcellularLocation>
        <location evidence="1">Nucleus</location>
    </subcellularLocation>
</comment>
<comment type="similarity">
    <text evidence="2">Belongs to the NRDE2 family.</text>
</comment>
<dbReference type="GeneID" id="54551938"/>
<dbReference type="EMBL" id="ML986501">
    <property type="protein sequence ID" value="KAF2274765.1"/>
    <property type="molecule type" value="Genomic_DNA"/>
</dbReference>
<evidence type="ECO:0000313" key="6">
    <source>
        <dbReference type="Proteomes" id="UP000800097"/>
    </source>
</evidence>
<organism evidence="5 6">
    <name type="scientific">Westerdykella ornata</name>
    <dbReference type="NCBI Taxonomy" id="318751"/>
    <lineage>
        <taxon>Eukaryota</taxon>
        <taxon>Fungi</taxon>
        <taxon>Dikarya</taxon>
        <taxon>Ascomycota</taxon>
        <taxon>Pezizomycotina</taxon>
        <taxon>Dothideomycetes</taxon>
        <taxon>Pleosporomycetidae</taxon>
        <taxon>Pleosporales</taxon>
        <taxon>Sporormiaceae</taxon>
        <taxon>Westerdykella</taxon>
    </lineage>
</organism>
<dbReference type="PANTHER" id="PTHR13471:SF0">
    <property type="entry name" value="NUCLEAR EXOSOME REGULATOR NRDE2"/>
    <property type="match status" value="1"/>
</dbReference>
<name>A0A6A6JER8_WESOR</name>
<dbReference type="OrthoDB" id="297219at2759"/>
<evidence type="ECO:0000313" key="5">
    <source>
        <dbReference type="EMBL" id="KAF2274765.1"/>
    </source>
</evidence>
<dbReference type="Gene3D" id="1.25.40.10">
    <property type="entry name" value="Tetratricopeptide repeat domain"/>
    <property type="match status" value="1"/>
</dbReference>
<keyword evidence="3" id="KW-0539">Nucleus</keyword>
<dbReference type="Pfam" id="PF08424">
    <property type="entry name" value="NRDE-2"/>
    <property type="match status" value="1"/>
</dbReference>
<dbReference type="RefSeq" id="XP_033652304.1">
    <property type="nucleotide sequence ID" value="XM_033798763.1"/>
</dbReference>
<dbReference type="GO" id="GO:0071013">
    <property type="term" value="C:catalytic step 2 spliceosome"/>
    <property type="evidence" value="ECO:0007669"/>
    <property type="project" value="TreeGrafter"/>
</dbReference>
<dbReference type="AlphaFoldDB" id="A0A6A6JER8"/>
<dbReference type="InterPro" id="IPR013633">
    <property type="entry name" value="NRDE-2"/>
</dbReference>
<protein>
    <submittedName>
        <fullName evidence="5">DUF1740-domain-containing protein</fullName>
    </submittedName>
</protein>
<accession>A0A6A6JER8</accession>
<keyword evidence="6" id="KW-1185">Reference proteome</keyword>
<dbReference type="PANTHER" id="PTHR13471">
    <property type="entry name" value="TETRATRICOPEPTIDE-LIKE HELICAL"/>
    <property type="match status" value="1"/>
</dbReference>
<sequence>MASNVPKFTSFRPKPKEQLPKAHGTEDRIPRSSQRHERNDKHDRREKPLLASSRNKSPGHVPTESSRAPSKQQSTTPYFVDARGDRANLTYGSLNRYDTPPYRRYGYGSILGLPPDHRIDRDRSSTNRIVVTGPTSMPRDRVLTSPYAARKVNGPVRLVRVDPTSRVDEDAEFIEIPRGKKRKRGSDHDMQASDRRSWELQGGGNSSDSASDSDASQEVQPDPIMSAITQRNSMLIQRTRNQPNDLQAWLDLVDHQETMMKLGRESSDLSTTDRRSLAEVRISTYEEAIQRIGNVTEDLVVLHLGLMSEASKAWDASRLEKKWAEILNRFPANPDIWIRYLDFQQTHFGGFKHDNCRDTFHQCLKALRHSSADVAPEVYLHVLVRLTDMIRSSGYQELARAIWQALLEFHLLSPDVAKSGDRSSAVSSFEEFWESEIPRIGEENATGWRNPSSGDVWPSSPVPLPLKPEDRSIPVFEDFRLREVERIEKLNYPGRMADDIGDDPFHVILFSDIAEYLHILPPKTSEFLIIDAFLCFSHMPPLHGLLDGGQRRWWLDPIMKRESVCLQSAAPQNSSFVDGFRVFSDCPGSYKMTLDLLFDRGFSKTGQAEYPDESKPAAHITFVRRALTLLAKEQACIETIGEYLLAFERAHFPNEVSKTAKQLIKSMPTSLRLYNAYALVEARQGDSRRAEQVCRAALSMHKDATLLDVRGLLPLFHTWVWEALRCNNQLEALWRLVSPPDRGQTTARPDAAALRRPDQPCLLRGHRLLNEANDRALLGRDFPSAILATSLLAFLVYLSKDGDIGASLAVHENLSEWFLDHDLSKHDAAELHAQFIASLLVYHATHAPIIRPALLRETLRPFLGDFPNNTVLLSVYAANEARFAIDDRVRAIMHHSILGDPDSTLLTTWLFAIFHEMRRGETAGSTSHSVRALFRKAEATEAGHSPALWYSYILFEVREYNAESRKRPFQGPRRDRKRSKHETLLEESHRRVRETFFLGLTHLPWCKEYMMLAFTLLKDFLDDEEKKKVYNVMIEKELRIYVEVGV</sequence>
<dbReference type="GO" id="GO:1902369">
    <property type="term" value="P:negative regulation of RNA catabolic process"/>
    <property type="evidence" value="ECO:0007669"/>
    <property type="project" value="TreeGrafter"/>
</dbReference>
<evidence type="ECO:0000256" key="2">
    <source>
        <dbReference type="ARBA" id="ARBA00009265"/>
    </source>
</evidence>
<evidence type="ECO:0000256" key="4">
    <source>
        <dbReference type="SAM" id="MobiDB-lite"/>
    </source>
</evidence>